<organism evidence="5 6">
    <name type="scientific">Anaerocolumna jejuensis DSM 15929</name>
    <dbReference type="NCBI Taxonomy" id="1121322"/>
    <lineage>
        <taxon>Bacteria</taxon>
        <taxon>Bacillati</taxon>
        <taxon>Bacillota</taxon>
        <taxon>Clostridia</taxon>
        <taxon>Lachnospirales</taxon>
        <taxon>Lachnospiraceae</taxon>
        <taxon>Anaerocolumna</taxon>
    </lineage>
</organism>
<dbReference type="RefSeq" id="WP_073275066.1">
    <property type="nucleotide sequence ID" value="NZ_FRAC01000009.1"/>
</dbReference>
<keyword evidence="1" id="KW-0805">Transcription regulation</keyword>
<dbReference type="STRING" id="1121322.SAMN02745136_01866"/>
<dbReference type="InterPro" id="IPR028082">
    <property type="entry name" value="Peripla_BP_I"/>
</dbReference>
<gene>
    <name evidence="5" type="ORF">SAMN02745136_01866</name>
</gene>
<dbReference type="Pfam" id="PF00356">
    <property type="entry name" value="LacI"/>
    <property type="match status" value="1"/>
</dbReference>
<name>A0A1M6Q523_9FIRM</name>
<dbReference type="CDD" id="cd06267">
    <property type="entry name" value="PBP1_LacI_sugar_binding-like"/>
    <property type="match status" value="1"/>
</dbReference>
<dbReference type="OrthoDB" id="9775106at2"/>
<reference evidence="5 6" key="1">
    <citation type="submission" date="2016-11" db="EMBL/GenBank/DDBJ databases">
        <authorList>
            <person name="Jaros S."/>
            <person name="Januszkiewicz K."/>
            <person name="Wedrychowicz H."/>
        </authorList>
    </citation>
    <scope>NUCLEOTIDE SEQUENCE [LARGE SCALE GENOMIC DNA]</scope>
    <source>
        <strain evidence="5 6">DSM 15929</strain>
    </source>
</reference>
<dbReference type="Gene3D" id="3.40.50.2300">
    <property type="match status" value="2"/>
</dbReference>
<dbReference type="InterPro" id="IPR000843">
    <property type="entry name" value="HTH_LacI"/>
</dbReference>
<dbReference type="GO" id="GO:0000976">
    <property type="term" value="F:transcription cis-regulatory region binding"/>
    <property type="evidence" value="ECO:0007669"/>
    <property type="project" value="TreeGrafter"/>
</dbReference>
<evidence type="ECO:0000313" key="5">
    <source>
        <dbReference type="EMBL" id="SHK15236.1"/>
    </source>
</evidence>
<sequence>MSATISDIAEDAKVSISTVSRVMNGSKTVSDDLKERVMKSVEKLNYVPNAAARSLITQRTDVIAVVEADLTNPVTATILREIDQCCMKNNKIVMNCDYDYSNKKAVALLNKLQERNVDGIIFMGVSLDEEILKCLRKFECPVILAQQGVESEACEFTTITDDSYHAAIDVTNFLIHEGHRRIAYIGGEENDYTNNKLRLKGFLDTMKENGLEVPDSYIVHGEFSLEAGKKGMQKIYENNLSLPTAVISGSDLIAVGAIRYLESVKIKVPEDVSVFGFDDSVSNLFELPLSTVRSYDRGKILCEQLFRECDSGEEKKWLYYPYKVLRRNSTRRIG</sequence>
<dbReference type="InterPro" id="IPR046335">
    <property type="entry name" value="LacI/GalR-like_sensor"/>
</dbReference>
<dbReference type="SUPFAM" id="SSF47413">
    <property type="entry name" value="lambda repressor-like DNA-binding domains"/>
    <property type="match status" value="1"/>
</dbReference>
<feature type="domain" description="HTH lacI-type" evidence="4">
    <location>
        <begin position="3"/>
        <end position="57"/>
    </location>
</feature>
<dbReference type="EMBL" id="FRAC01000009">
    <property type="protein sequence ID" value="SHK15236.1"/>
    <property type="molecule type" value="Genomic_DNA"/>
</dbReference>
<dbReference type="SMART" id="SM00354">
    <property type="entry name" value="HTH_LACI"/>
    <property type="match status" value="1"/>
</dbReference>
<dbReference type="AlphaFoldDB" id="A0A1M6Q523"/>
<dbReference type="PANTHER" id="PTHR30146">
    <property type="entry name" value="LACI-RELATED TRANSCRIPTIONAL REPRESSOR"/>
    <property type="match status" value="1"/>
</dbReference>
<evidence type="ECO:0000313" key="6">
    <source>
        <dbReference type="Proteomes" id="UP000184386"/>
    </source>
</evidence>
<dbReference type="SUPFAM" id="SSF53822">
    <property type="entry name" value="Periplasmic binding protein-like I"/>
    <property type="match status" value="1"/>
</dbReference>
<evidence type="ECO:0000256" key="1">
    <source>
        <dbReference type="ARBA" id="ARBA00023015"/>
    </source>
</evidence>
<dbReference type="Pfam" id="PF13377">
    <property type="entry name" value="Peripla_BP_3"/>
    <property type="match status" value="1"/>
</dbReference>
<protein>
    <submittedName>
        <fullName evidence="5">LacI family transcriptional regulator</fullName>
    </submittedName>
</protein>
<dbReference type="PANTHER" id="PTHR30146:SF149">
    <property type="entry name" value="HTH-TYPE TRANSCRIPTIONAL REGULATOR EBGR"/>
    <property type="match status" value="1"/>
</dbReference>
<keyword evidence="6" id="KW-1185">Reference proteome</keyword>
<evidence type="ECO:0000256" key="2">
    <source>
        <dbReference type="ARBA" id="ARBA00023125"/>
    </source>
</evidence>
<dbReference type="PROSITE" id="PS50932">
    <property type="entry name" value="HTH_LACI_2"/>
    <property type="match status" value="1"/>
</dbReference>
<evidence type="ECO:0000259" key="4">
    <source>
        <dbReference type="PROSITE" id="PS50932"/>
    </source>
</evidence>
<dbReference type="GO" id="GO:0003700">
    <property type="term" value="F:DNA-binding transcription factor activity"/>
    <property type="evidence" value="ECO:0007669"/>
    <property type="project" value="TreeGrafter"/>
</dbReference>
<accession>A0A1M6Q523</accession>
<dbReference type="Gene3D" id="1.10.260.40">
    <property type="entry name" value="lambda repressor-like DNA-binding domains"/>
    <property type="match status" value="1"/>
</dbReference>
<evidence type="ECO:0000256" key="3">
    <source>
        <dbReference type="ARBA" id="ARBA00023163"/>
    </source>
</evidence>
<proteinExistence type="predicted"/>
<dbReference type="Proteomes" id="UP000184386">
    <property type="component" value="Unassembled WGS sequence"/>
</dbReference>
<dbReference type="InterPro" id="IPR010982">
    <property type="entry name" value="Lambda_DNA-bd_dom_sf"/>
</dbReference>
<keyword evidence="3" id="KW-0804">Transcription</keyword>
<dbReference type="CDD" id="cd01392">
    <property type="entry name" value="HTH_LacI"/>
    <property type="match status" value="1"/>
</dbReference>
<dbReference type="PROSITE" id="PS00356">
    <property type="entry name" value="HTH_LACI_1"/>
    <property type="match status" value="1"/>
</dbReference>
<keyword evidence="2" id="KW-0238">DNA-binding</keyword>